<dbReference type="PANTHER" id="PTHR24260">
    <property type="match status" value="1"/>
</dbReference>
<feature type="chain" id="PRO_5009305673" evidence="1">
    <location>
        <begin position="17"/>
        <end position="235"/>
    </location>
</feature>
<proteinExistence type="predicted"/>
<dbReference type="WBParaSite" id="BXY_0943700.1">
    <property type="protein sequence ID" value="BXY_0943700.1"/>
    <property type="gene ID" value="BXY_0943700"/>
</dbReference>
<dbReference type="Pfam" id="PF00089">
    <property type="entry name" value="Trypsin"/>
    <property type="match status" value="1"/>
</dbReference>
<dbReference type="Gene3D" id="2.40.10.10">
    <property type="entry name" value="Trypsin-like serine proteases"/>
    <property type="match status" value="1"/>
</dbReference>
<evidence type="ECO:0000259" key="2">
    <source>
        <dbReference type="PROSITE" id="PS50240"/>
    </source>
</evidence>
<dbReference type="InterPro" id="IPR051333">
    <property type="entry name" value="CLIP_Serine_Protease"/>
</dbReference>
<dbReference type="InterPro" id="IPR018114">
    <property type="entry name" value="TRYPSIN_HIS"/>
</dbReference>
<dbReference type="GO" id="GO:0004252">
    <property type="term" value="F:serine-type endopeptidase activity"/>
    <property type="evidence" value="ECO:0007669"/>
    <property type="project" value="InterPro"/>
</dbReference>
<protein>
    <submittedName>
        <fullName evidence="4">Peptidase S1 domain-containing protein</fullName>
    </submittedName>
</protein>
<dbReference type="Proteomes" id="UP000095284">
    <property type="component" value="Unplaced"/>
</dbReference>
<accession>A0A1I7S8U2</accession>
<name>A0A1I7S8U2_BURXY</name>
<dbReference type="InterPro" id="IPR043504">
    <property type="entry name" value="Peptidase_S1_PA_chymotrypsin"/>
</dbReference>
<dbReference type="GO" id="GO:0006508">
    <property type="term" value="P:proteolysis"/>
    <property type="evidence" value="ECO:0007669"/>
    <property type="project" value="InterPro"/>
</dbReference>
<dbReference type="SMART" id="SM00020">
    <property type="entry name" value="Tryp_SPc"/>
    <property type="match status" value="1"/>
</dbReference>
<dbReference type="InterPro" id="IPR001314">
    <property type="entry name" value="Peptidase_S1A"/>
</dbReference>
<feature type="signal peptide" evidence="1">
    <location>
        <begin position="1"/>
        <end position="16"/>
    </location>
</feature>
<organism evidence="3 4">
    <name type="scientific">Bursaphelenchus xylophilus</name>
    <name type="common">Pinewood nematode worm</name>
    <name type="synonym">Aphelenchoides xylophilus</name>
    <dbReference type="NCBI Taxonomy" id="6326"/>
    <lineage>
        <taxon>Eukaryota</taxon>
        <taxon>Metazoa</taxon>
        <taxon>Ecdysozoa</taxon>
        <taxon>Nematoda</taxon>
        <taxon>Chromadorea</taxon>
        <taxon>Rhabditida</taxon>
        <taxon>Tylenchina</taxon>
        <taxon>Tylenchomorpha</taxon>
        <taxon>Aphelenchoidea</taxon>
        <taxon>Aphelenchoididae</taxon>
        <taxon>Bursaphelenchus</taxon>
    </lineage>
</organism>
<sequence>MLSSLRLFSILYVVQSAVLQKLENSYSFVVNVHVLTPSGLMGNCIGSLISPTFVITAAHCGSEGQTGYVTVPSKNITSEIATIHRFEKINDQSPMKKDVAIVKLHTSISAVTPVKLSSFFDDLNAAVALLSYHKDTTTSRTMRMKLKHPEECDRYGIYTPLYFCAGETEISTEAGDSGAPVIVESSVPTQVGVVIGQQQLDQNNLSNGNLNPTVILKIPLFCDWIRNVTKGVRCI</sequence>
<dbReference type="InterPro" id="IPR001254">
    <property type="entry name" value="Trypsin_dom"/>
</dbReference>
<evidence type="ECO:0000313" key="3">
    <source>
        <dbReference type="Proteomes" id="UP000095284"/>
    </source>
</evidence>
<dbReference type="PROSITE" id="PS00134">
    <property type="entry name" value="TRYPSIN_HIS"/>
    <property type="match status" value="1"/>
</dbReference>
<feature type="domain" description="Peptidase S1" evidence="2">
    <location>
        <begin position="13"/>
        <end position="230"/>
    </location>
</feature>
<dbReference type="PRINTS" id="PR00722">
    <property type="entry name" value="CHYMOTRYPSIN"/>
</dbReference>
<dbReference type="PANTHER" id="PTHR24260:SF132">
    <property type="entry name" value="PEPTIDASE S1 DOMAIN-CONTAINING PROTEIN"/>
    <property type="match status" value="1"/>
</dbReference>
<evidence type="ECO:0000256" key="1">
    <source>
        <dbReference type="SAM" id="SignalP"/>
    </source>
</evidence>
<keyword evidence="1" id="KW-0732">Signal</keyword>
<dbReference type="PROSITE" id="PS50240">
    <property type="entry name" value="TRYPSIN_DOM"/>
    <property type="match status" value="1"/>
</dbReference>
<dbReference type="AlphaFoldDB" id="A0A1I7S8U2"/>
<reference evidence="4" key="1">
    <citation type="submission" date="2016-11" db="UniProtKB">
        <authorList>
            <consortium name="WormBaseParasite"/>
        </authorList>
    </citation>
    <scope>IDENTIFICATION</scope>
</reference>
<dbReference type="SUPFAM" id="SSF50494">
    <property type="entry name" value="Trypsin-like serine proteases"/>
    <property type="match status" value="1"/>
</dbReference>
<dbReference type="InterPro" id="IPR009003">
    <property type="entry name" value="Peptidase_S1_PA"/>
</dbReference>
<evidence type="ECO:0000313" key="4">
    <source>
        <dbReference type="WBParaSite" id="BXY_0943700.1"/>
    </source>
</evidence>